<dbReference type="AlphaFoldDB" id="G0MW96"/>
<evidence type="ECO:0000256" key="1">
    <source>
        <dbReference type="SAM" id="MobiDB-lite"/>
    </source>
</evidence>
<dbReference type="Proteomes" id="UP000008068">
    <property type="component" value="Unassembled WGS sequence"/>
</dbReference>
<feature type="compositionally biased region" description="Polar residues" evidence="1">
    <location>
        <begin position="441"/>
        <end position="452"/>
    </location>
</feature>
<accession>G0MW96</accession>
<feature type="compositionally biased region" description="Polar residues" evidence="1">
    <location>
        <begin position="536"/>
        <end position="547"/>
    </location>
</feature>
<feature type="region of interest" description="Disordered" evidence="1">
    <location>
        <begin position="145"/>
        <end position="164"/>
    </location>
</feature>
<evidence type="ECO:0000313" key="2">
    <source>
        <dbReference type="EMBL" id="EGT45986.1"/>
    </source>
</evidence>
<protein>
    <submittedName>
        <fullName evidence="2">Uncharacterized protein</fullName>
    </submittedName>
</protein>
<feature type="compositionally biased region" description="Basic and acidic residues" evidence="1">
    <location>
        <begin position="465"/>
        <end position="478"/>
    </location>
</feature>
<sequence length="1111" mass="124198">MSSNNGVEHPEHGQTVNGDAPRILQEHSIAVKYDVRDQLVKLKRFEALKKFDEEVAAAKLATAQNEAPTMAPPATAPEASMRDADRGRVIKGAQGGHKSTWVRELWHPRFHGRQQNLRKRERRSSILYGNQIWYGELYQRMYGSYSRTSPAPSSIPDEESNDATRYSDYGTGSIARSEPPHVVHEMPQYQPTAPQYMPPILQAYSISTAHTDSMPNPQSHPIPTFPQPQVMQMCHQSIPLQFDPHLAMYLFSLNPKFFEDVVAHFRNAQQAPALPSKMFAEAGVQTDQVSIQPVETASVESIATQTIDEKPEDNANEAGESDVSIVLNETETVGQFEMTPTAEETGPEEHLSISDDVTSNDSLIPTAFEEASDFADVLETAQNGHDENEPIVDAATMSSTVSSAEPTRELSKSTIARQRRRDNQKAREAEQAAVNAIEGSLDTSPVSETPHASKNKKASRTKSSSRNDKEKLIREKPAKQKKSSTNKGSSTSGYTLQKDRQEDADKLNKISKLKKRTQAKNLRKAVRNTHEKTSAKSRSSAVRNTVNPVGVKDSVEENGKATEKTEETNDSLLNVAEIKDTMVSLSGSQQSIQADPTCSAFRPFKRSENPNIDGLLLADSVREADSGRASIHPTDAVNVSEEASNQESREAASEPSQGEHTPSVMDAAFENESEKASTILVDKAVTQLEENAVENSGKVTPEPSMGEDTLPVMNTASASAVNDLEKHVATEEVVSEPRSKKNKKHSGAQSLGNPRNAKLVEWAKNKVDEEKAEERAGKQKEDSKPGCSNSSKLTEKQMGAEVKKTKSPVVQDVFEFPSLSNKKHQISPEEYREIAKQKLLSESPQVFKLLDKKEMETVVDCQLYADALRAIKTPYDIFHVKGAPNRHLSYDTTGLLEKFVEYKNSRPLMLFTEHSKPKCQKYLMEQLSTYGNSRTPTEAKLEGVFKTILAYFMPDFYQDLECLATLHSNDAQKLEVHEKFLDLFESTVKFQSENQCIAYWQAKNDSIPEAAKFIGAKEQMHLSIYNRRQLIFRCIPEQEIETHPEFKTLSRRQWQMIQLGRTRNSQEDAWTSENSKEFLSGLRDSAEKLEDPAVSRLYKNCYEHLLTKMLL</sequence>
<name>G0MW96_CAEBE</name>
<feature type="compositionally biased region" description="Basic and acidic residues" evidence="1">
    <location>
        <begin position="421"/>
        <end position="430"/>
    </location>
</feature>
<feature type="region of interest" description="Disordered" evidence="1">
    <location>
        <begin position="728"/>
        <end position="804"/>
    </location>
</feature>
<feature type="compositionally biased region" description="Basic and acidic residues" evidence="1">
    <location>
        <begin position="553"/>
        <end position="567"/>
    </location>
</feature>
<dbReference type="InParanoid" id="G0MW96"/>
<gene>
    <name evidence="2" type="ORF">CAEBREN_15583</name>
</gene>
<feature type="region of interest" description="Disordered" evidence="1">
    <location>
        <begin position="1"/>
        <end position="21"/>
    </location>
</feature>
<proteinExistence type="predicted"/>
<organism evidence="3">
    <name type="scientific">Caenorhabditis brenneri</name>
    <name type="common">Nematode worm</name>
    <dbReference type="NCBI Taxonomy" id="135651"/>
    <lineage>
        <taxon>Eukaryota</taxon>
        <taxon>Metazoa</taxon>
        <taxon>Ecdysozoa</taxon>
        <taxon>Nematoda</taxon>
        <taxon>Chromadorea</taxon>
        <taxon>Rhabditida</taxon>
        <taxon>Rhabditina</taxon>
        <taxon>Rhabditomorpha</taxon>
        <taxon>Rhabditoidea</taxon>
        <taxon>Rhabditidae</taxon>
        <taxon>Peloderinae</taxon>
        <taxon>Caenorhabditis</taxon>
    </lineage>
</organism>
<feature type="compositionally biased region" description="Basic residues" evidence="1">
    <location>
        <begin position="509"/>
        <end position="527"/>
    </location>
</feature>
<dbReference type="HOGENOM" id="CLU_281776_0_0_1"/>
<feature type="compositionally biased region" description="Basic and acidic residues" evidence="1">
    <location>
        <begin position="761"/>
        <end position="784"/>
    </location>
</feature>
<dbReference type="EMBL" id="GL379816">
    <property type="protein sequence ID" value="EGT45986.1"/>
    <property type="molecule type" value="Genomic_DNA"/>
</dbReference>
<feature type="region of interest" description="Disordered" evidence="1">
    <location>
        <begin position="397"/>
        <end position="570"/>
    </location>
</feature>
<evidence type="ECO:0000313" key="3">
    <source>
        <dbReference type="Proteomes" id="UP000008068"/>
    </source>
</evidence>
<keyword evidence="3" id="KW-1185">Reference proteome</keyword>
<feature type="region of interest" description="Disordered" evidence="1">
    <location>
        <begin position="626"/>
        <end position="662"/>
    </location>
</feature>
<feature type="compositionally biased region" description="Basic and acidic residues" evidence="1">
    <location>
        <begin position="497"/>
        <end position="508"/>
    </location>
</feature>
<reference evidence="3" key="1">
    <citation type="submission" date="2011-07" db="EMBL/GenBank/DDBJ databases">
        <authorList>
            <consortium name="Caenorhabditis brenneri Sequencing and Analysis Consortium"/>
            <person name="Wilson R.K."/>
        </authorList>
    </citation>
    <scope>NUCLEOTIDE SEQUENCE [LARGE SCALE GENOMIC DNA]</scope>
    <source>
        <strain evidence="3">PB2801</strain>
    </source>
</reference>
<feature type="region of interest" description="Disordered" evidence="1">
    <location>
        <begin position="338"/>
        <end position="360"/>
    </location>
</feature>
<feature type="compositionally biased region" description="Basic and acidic residues" evidence="1">
    <location>
        <begin position="728"/>
        <end position="739"/>
    </location>
</feature>